<proteinExistence type="predicted"/>
<gene>
    <name evidence="2" type="ORF">MBUL_03596</name>
</gene>
<evidence type="ECO:0000313" key="2">
    <source>
        <dbReference type="EMBL" id="CAA2106267.1"/>
    </source>
</evidence>
<reference evidence="2" key="1">
    <citation type="submission" date="2019-12" db="EMBL/GenBank/DDBJ databases">
        <authorList>
            <person name="Cremers G."/>
        </authorList>
    </citation>
    <scope>NUCLEOTIDE SEQUENCE</scope>
    <source>
        <strain evidence="2">Mbul1</strain>
    </source>
</reference>
<feature type="compositionally biased region" description="Basic and acidic residues" evidence="1">
    <location>
        <begin position="125"/>
        <end position="157"/>
    </location>
</feature>
<accession>A0A679JC84</accession>
<evidence type="ECO:0000256" key="1">
    <source>
        <dbReference type="SAM" id="MobiDB-lite"/>
    </source>
</evidence>
<sequence length="163" mass="17034">MSQQHAGWVERWRAMFDITGKHRMTKALRETRTSSDKAHSPTTASPLIRVLVPALVFTAIAGPAFASACSDQIATIERRLNSSGAVSVTGTASADGKVASNPSMGLDAPPGGKPTDPSTTPNAKSVDHARHLIEQARKQEAAGDAKGCEDTMTEAKKAAGSLP</sequence>
<dbReference type="AlphaFoldDB" id="A0A679JC84"/>
<organism evidence="2">
    <name type="scientific">Methylobacterium bullatum</name>
    <dbReference type="NCBI Taxonomy" id="570505"/>
    <lineage>
        <taxon>Bacteria</taxon>
        <taxon>Pseudomonadati</taxon>
        <taxon>Pseudomonadota</taxon>
        <taxon>Alphaproteobacteria</taxon>
        <taxon>Hyphomicrobiales</taxon>
        <taxon>Methylobacteriaceae</taxon>
        <taxon>Methylobacterium</taxon>
    </lineage>
</organism>
<name>A0A679JC84_9HYPH</name>
<feature type="region of interest" description="Disordered" evidence="1">
    <location>
        <begin position="84"/>
        <end position="163"/>
    </location>
</feature>
<dbReference type="EMBL" id="LR743504">
    <property type="protein sequence ID" value="CAA2106267.1"/>
    <property type="molecule type" value="Genomic_DNA"/>
</dbReference>
<protein>
    <submittedName>
        <fullName evidence="2">Uncharacterized protein</fullName>
    </submittedName>
</protein>